<dbReference type="RefSeq" id="WP_129455559.1">
    <property type="nucleotide sequence ID" value="NZ_JACXYX010000002.1"/>
</dbReference>
<comment type="caution">
    <text evidence="10">The sequence shown here is derived from an EMBL/GenBank/DDBJ whole genome shotgun (WGS) entry which is preliminary data.</text>
</comment>
<evidence type="ECO:0000256" key="1">
    <source>
        <dbReference type="ARBA" id="ARBA00001043"/>
    </source>
</evidence>
<dbReference type="PROSITE" id="PS00768">
    <property type="entry name" value="TRANSTHYRETIN_1"/>
    <property type="match status" value="1"/>
</dbReference>
<keyword evidence="5 8" id="KW-0659">Purine metabolism</keyword>
<proteinExistence type="inferred from homology"/>
<dbReference type="Proteomes" id="UP000293291">
    <property type="component" value="Unassembled WGS sequence"/>
</dbReference>
<sequence length="110" mass="11348">MAATTASLSTHVLDTAAGRPAAGVAVTLETSDGTVLAEAVTDADGRIGDLAADLPAGALRLRFDTGAWYAARGEVTFYPEVVVAFTLSAAEHHHVPLLLSPFGYSTYRGS</sequence>
<dbReference type="InterPro" id="IPR023416">
    <property type="entry name" value="Transthyretin/HIU_hydrolase_d"/>
</dbReference>
<dbReference type="InterPro" id="IPR023418">
    <property type="entry name" value="Thyroxine_BS"/>
</dbReference>
<gene>
    <name evidence="10" type="primary">uraH</name>
    <name evidence="10" type="ORF">EUA07_12775</name>
</gene>
<dbReference type="GO" id="GO:0033971">
    <property type="term" value="F:hydroxyisourate hydrolase activity"/>
    <property type="evidence" value="ECO:0007669"/>
    <property type="project" value="UniProtKB-EC"/>
</dbReference>
<comment type="function">
    <text evidence="2">Catalyzes the hydrolysis of 5-hydroxyisourate (HIU) to 2-oxo-4-hydroxy-4-carboxy-5-ureidoimidazoline (OHCU).</text>
</comment>
<dbReference type="InterPro" id="IPR000895">
    <property type="entry name" value="Transthyretin/HIU_hydrolase"/>
</dbReference>
<dbReference type="Pfam" id="PF00576">
    <property type="entry name" value="Transthyretin"/>
    <property type="match status" value="1"/>
</dbReference>
<evidence type="ECO:0000256" key="4">
    <source>
        <dbReference type="ARBA" id="ARBA00011881"/>
    </source>
</evidence>
<keyword evidence="6 8" id="KW-0378">Hydrolase</keyword>
<comment type="subunit">
    <text evidence="4 8">Homotetramer.</text>
</comment>
<dbReference type="SUPFAM" id="SSF49472">
    <property type="entry name" value="Transthyretin (synonym: prealbumin)"/>
    <property type="match status" value="1"/>
</dbReference>
<keyword evidence="11" id="KW-1185">Reference proteome</keyword>
<dbReference type="AlphaFoldDB" id="A0A4Q2SAH3"/>
<feature type="binding site" evidence="7">
    <location>
        <position position="107"/>
    </location>
    <ligand>
        <name>substrate</name>
    </ligand>
</feature>
<dbReference type="PANTHER" id="PTHR10395">
    <property type="entry name" value="URICASE AND TRANSTHYRETIN-RELATED"/>
    <property type="match status" value="1"/>
</dbReference>
<organism evidence="10 11">
    <name type="scientific">Nocardioides ganghwensis</name>
    <dbReference type="NCBI Taxonomy" id="252230"/>
    <lineage>
        <taxon>Bacteria</taxon>
        <taxon>Bacillati</taxon>
        <taxon>Actinomycetota</taxon>
        <taxon>Actinomycetes</taxon>
        <taxon>Propionibacteriales</taxon>
        <taxon>Nocardioidaceae</taxon>
        <taxon>Nocardioides</taxon>
    </lineage>
</organism>
<protein>
    <recommendedName>
        <fullName evidence="8">5-hydroxyisourate hydrolase</fullName>
        <shortName evidence="8">HIU hydrolase</shortName>
        <shortName evidence="8">HIUHase</shortName>
        <ecNumber evidence="8">3.5.2.17</ecNumber>
    </recommendedName>
</protein>
<evidence type="ECO:0000256" key="5">
    <source>
        <dbReference type="ARBA" id="ARBA00022631"/>
    </source>
</evidence>
<dbReference type="EMBL" id="SDWU01000013">
    <property type="protein sequence ID" value="RYC00874.1"/>
    <property type="molecule type" value="Genomic_DNA"/>
</dbReference>
<feature type="binding site" evidence="7">
    <location>
        <position position="46"/>
    </location>
    <ligand>
        <name>substrate</name>
    </ligand>
</feature>
<comment type="catalytic activity">
    <reaction evidence="1 8">
        <text>5-hydroxyisourate + H2O = 5-hydroxy-2-oxo-4-ureido-2,5-dihydro-1H-imidazole-5-carboxylate + H(+)</text>
        <dbReference type="Rhea" id="RHEA:23736"/>
        <dbReference type="ChEBI" id="CHEBI:15377"/>
        <dbReference type="ChEBI" id="CHEBI:15378"/>
        <dbReference type="ChEBI" id="CHEBI:18072"/>
        <dbReference type="ChEBI" id="CHEBI:58639"/>
        <dbReference type="EC" id="3.5.2.17"/>
    </reaction>
</comment>
<evidence type="ECO:0000256" key="8">
    <source>
        <dbReference type="RuleBase" id="RU361270"/>
    </source>
</evidence>
<dbReference type="InterPro" id="IPR014306">
    <property type="entry name" value="Hydroxyisourate_hydrolase"/>
</dbReference>
<evidence type="ECO:0000256" key="7">
    <source>
        <dbReference type="PIRSR" id="PIRSR600895-51"/>
    </source>
</evidence>
<dbReference type="GO" id="GO:0006144">
    <property type="term" value="P:purine nucleobase metabolic process"/>
    <property type="evidence" value="ECO:0007669"/>
    <property type="project" value="UniProtKB-KW"/>
</dbReference>
<dbReference type="PANTHER" id="PTHR10395:SF7">
    <property type="entry name" value="5-HYDROXYISOURATE HYDROLASE"/>
    <property type="match status" value="1"/>
</dbReference>
<dbReference type="CDD" id="cd05822">
    <property type="entry name" value="TLP_HIUase"/>
    <property type="match status" value="1"/>
</dbReference>
<name>A0A4Q2SAH3_9ACTN</name>
<dbReference type="PRINTS" id="PR00189">
    <property type="entry name" value="TRNSTHYRETIN"/>
</dbReference>
<dbReference type="Gene3D" id="2.60.40.180">
    <property type="entry name" value="Transthyretin/hydroxyisourate hydrolase domain"/>
    <property type="match status" value="1"/>
</dbReference>
<feature type="domain" description="Transthyretin/hydroxyisourate hydrolase" evidence="9">
    <location>
        <begin position="8"/>
        <end position="109"/>
    </location>
</feature>
<feature type="binding site" evidence="7">
    <location>
        <position position="11"/>
    </location>
    <ligand>
        <name>substrate</name>
    </ligand>
</feature>
<evidence type="ECO:0000256" key="6">
    <source>
        <dbReference type="ARBA" id="ARBA00022801"/>
    </source>
</evidence>
<dbReference type="NCBIfam" id="TIGR02962">
    <property type="entry name" value="hdxy_isourate"/>
    <property type="match status" value="1"/>
</dbReference>
<evidence type="ECO:0000256" key="2">
    <source>
        <dbReference type="ARBA" id="ARBA00002704"/>
    </source>
</evidence>
<accession>A0A4Q2SAH3</accession>
<reference evidence="10 11" key="1">
    <citation type="submission" date="2019-01" db="EMBL/GenBank/DDBJ databases">
        <title>Novel species of Nocardioides.</title>
        <authorList>
            <person name="Liu Q."/>
            <person name="Xin Y.-H."/>
        </authorList>
    </citation>
    <scope>NUCLEOTIDE SEQUENCE [LARGE SCALE GENOMIC DNA]</scope>
    <source>
        <strain evidence="10 11">CGMCC 4.6875</strain>
    </source>
</reference>
<dbReference type="EC" id="3.5.2.17" evidence="8"/>
<evidence type="ECO:0000313" key="11">
    <source>
        <dbReference type="Proteomes" id="UP000293291"/>
    </source>
</evidence>
<evidence type="ECO:0000259" key="9">
    <source>
        <dbReference type="Pfam" id="PF00576"/>
    </source>
</evidence>
<comment type="similarity">
    <text evidence="3 8">Belongs to the transthyretin family. 5-hydroxyisourate hydrolase subfamily.</text>
</comment>
<evidence type="ECO:0000256" key="3">
    <source>
        <dbReference type="ARBA" id="ARBA00009850"/>
    </source>
</evidence>
<evidence type="ECO:0000313" key="10">
    <source>
        <dbReference type="EMBL" id="RYC00874.1"/>
    </source>
</evidence>
<dbReference type="OrthoDB" id="9792386at2"/>
<dbReference type="InterPro" id="IPR036817">
    <property type="entry name" value="Transthyretin/HIU_hydrolase_sf"/>
</dbReference>